<dbReference type="EMBL" id="GBRH01230362">
    <property type="protein sequence ID" value="JAD67533.1"/>
    <property type="molecule type" value="Transcribed_RNA"/>
</dbReference>
<reference evidence="1" key="2">
    <citation type="journal article" date="2015" name="Data Brief">
        <title>Shoot transcriptome of the giant reed, Arundo donax.</title>
        <authorList>
            <person name="Barrero R.A."/>
            <person name="Guerrero F.D."/>
            <person name="Moolhuijzen P."/>
            <person name="Goolsby J.A."/>
            <person name="Tidwell J."/>
            <person name="Bellgard S.E."/>
            <person name="Bellgard M.I."/>
        </authorList>
    </citation>
    <scope>NUCLEOTIDE SEQUENCE</scope>
    <source>
        <tissue evidence="1">Shoot tissue taken approximately 20 cm above the soil surface</tissue>
    </source>
</reference>
<protein>
    <submittedName>
        <fullName evidence="1">Uncharacterized protein</fullName>
    </submittedName>
</protein>
<dbReference type="AlphaFoldDB" id="A0A0A9BZ97"/>
<accession>A0A0A9BZ97</accession>
<name>A0A0A9BZ97_ARUDO</name>
<evidence type="ECO:0000313" key="1">
    <source>
        <dbReference type="EMBL" id="JAD67533.1"/>
    </source>
</evidence>
<organism evidence="1">
    <name type="scientific">Arundo donax</name>
    <name type="common">Giant reed</name>
    <name type="synonym">Donax arundinaceus</name>
    <dbReference type="NCBI Taxonomy" id="35708"/>
    <lineage>
        <taxon>Eukaryota</taxon>
        <taxon>Viridiplantae</taxon>
        <taxon>Streptophyta</taxon>
        <taxon>Embryophyta</taxon>
        <taxon>Tracheophyta</taxon>
        <taxon>Spermatophyta</taxon>
        <taxon>Magnoliopsida</taxon>
        <taxon>Liliopsida</taxon>
        <taxon>Poales</taxon>
        <taxon>Poaceae</taxon>
        <taxon>PACMAD clade</taxon>
        <taxon>Arundinoideae</taxon>
        <taxon>Arundineae</taxon>
        <taxon>Arundo</taxon>
    </lineage>
</organism>
<proteinExistence type="predicted"/>
<reference evidence="1" key="1">
    <citation type="submission" date="2014-09" db="EMBL/GenBank/DDBJ databases">
        <authorList>
            <person name="Magalhaes I.L.F."/>
            <person name="Oliveira U."/>
            <person name="Santos F.R."/>
            <person name="Vidigal T.H.D.A."/>
            <person name="Brescovit A.D."/>
            <person name="Santos A.J."/>
        </authorList>
    </citation>
    <scope>NUCLEOTIDE SEQUENCE</scope>
    <source>
        <tissue evidence="1">Shoot tissue taken approximately 20 cm above the soil surface</tissue>
    </source>
</reference>
<sequence length="43" mass="4523">MRLTSSLCLQYNACMSSQCTKVLLGPLIKASGGTLTMTTCKPA</sequence>